<feature type="transmembrane region" description="Helical" evidence="12">
    <location>
        <begin position="183"/>
        <end position="213"/>
    </location>
</feature>
<feature type="transmembrane region" description="Helical" evidence="12">
    <location>
        <begin position="12"/>
        <end position="32"/>
    </location>
</feature>
<feature type="compositionally biased region" description="Basic residues" evidence="11">
    <location>
        <begin position="672"/>
        <end position="683"/>
    </location>
</feature>
<feature type="compositionally biased region" description="Basic residues" evidence="11">
    <location>
        <begin position="1049"/>
        <end position="1059"/>
    </location>
</feature>
<gene>
    <name evidence="14" type="ORF">BP5553_09960</name>
</gene>
<evidence type="ECO:0000256" key="3">
    <source>
        <dbReference type="ARBA" id="ARBA00004687"/>
    </source>
</evidence>
<feature type="transmembrane region" description="Helical" evidence="12">
    <location>
        <begin position="389"/>
        <end position="413"/>
    </location>
</feature>
<evidence type="ECO:0000256" key="8">
    <source>
        <dbReference type="ARBA" id="ARBA00022989"/>
    </source>
</evidence>
<keyword evidence="5" id="KW-0337">GPI-anchor biosynthesis</keyword>
<keyword evidence="15" id="KW-1185">Reference proteome</keyword>
<feature type="compositionally biased region" description="Polar residues" evidence="11">
    <location>
        <begin position="853"/>
        <end position="864"/>
    </location>
</feature>
<protein>
    <recommendedName>
        <fullName evidence="13">Rrn9 domain-containing protein</fullName>
    </recommendedName>
</protein>
<feature type="region of interest" description="Disordered" evidence="11">
    <location>
        <begin position="486"/>
        <end position="506"/>
    </location>
</feature>
<feature type="transmembrane region" description="Helical" evidence="12">
    <location>
        <begin position="142"/>
        <end position="163"/>
    </location>
</feature>
<dbReference type="Pfam" id="PF10680">
    <property type="entry name" value="RRN9"/>
    <property type="match status" value="1"/>
</dbReference>
<dbReference type="GO" id="GO:0006355">
    <property type="term" value="P:regulation of DNA-templated transcription"/>
    <property type="evidence" value="ECO:0007669"/>
    <property type="project" value="InterPro"/>
</dbReference>
<dbReference type="Pfam" id="PF06728">
    <property type="entry name" value="PIG-U"/>
    <property type="match status" value="1"/>
</dbReference>
<comment type="pathway">
    <text evidence="3">Glycolipid biosynthesis; glycosylphosphatidylinositol-anchor biosynthesis.</text>
</comment>
<dbReference type="InterPro" id="IPR019622">
    <property type="entry name" value="Rrn9_dom"/>
</dbReference>
<feature type="compositionally biased region" description="Basic and acidic residues" evidence="11">
    <location>
        <begin position="1031"/>
        <end position="1048"/>
    </location>
</feature>
<dbReference type="GO" id="GO:0042765">
    <property type="term" value="C:GPI-anchor transamidase complex"/>
    <property type="evidence" value="ECO:0007669"/>
    <property type="project" value="InterPro"/>
</dbReference>
<proteinExistence type="inferred from homology"/>
<comment type="subcellular location">
    <subcellularLocation>
        <location evidence="2">Endoplasmic reticulum membrane</location>
        <topology evidence="2">Multi-pass membrane protein</topology>
    </subcellularLocation>
    <subcellularLocation>
        <location evidence="1">Nucleus</location>
    </subcellularLocation>
</comment>
<evidence type="ECO:0000256" key="7">
    <source>
        <dbReference type="ARBA" id="ARBA00022824"/>
    </source>
</evidence>
<evidence type="ECO:0000259" key="13">
    <source>
        <dbReference type="Pfam" id="PF10680"/>
    </source>
</evidence>
<dbReference type="STRING" id="2656787.A0A370TB64"/>
<evidence type="ECO:0000256" key="4">
    <source>
        <dbReference type="ARBA" id="ARBA00010026"/>
    </source>
</evidence>
<dbReference type="PANTHER" id="PTHR13121">
    <property type="entry name" value="GPI TRANSAMIDASE COMPONENT PIG-U"/>
    <property type="match status" value="1"/>
</dbReference>
<evidence type="ECO:0000256" key="2">
    <source>
        <dbReference type="ARBA" id="ARBA00004477"/>
    </source>
</evidence>
<dbReference type="GeneID" id="43602809"/>
<feature type="transmembrane region" description="Helical" evidence="12">
    <location>
        <begin position="225"/>
        <end position="244"/>
    </location>
</feature>
<feature type="transmembrane region" description="Helical" evidence="12">
    <location>
        <begin position="99"/>
        <end position="121"/>
    </location>
</feature>
<feature type="transmembrane region" description="Helical" evidence="12">
    <location>
        <begin position="316"/>
        <end position="335"/>
    </location>
</feature>
<evidence type="ECO:0000256" key="6">
    <source>
        <dbReference type="ARBA" id="ARBA00022692"/>
    </source>
</evidence>
<evidence type="ECO:0000256" key="10">
    <source>
        <dbReference type="ARBA" id="ARBA00023242"/>
    </source>
</evidence>
<dbReference type="InterPro" id="IPR000637">
    <property type="entry name" value="HMGI/Y_DNA-bd_CS"/>
</dbReference>
<organism evidence="14 15">
    <name type="scientific">Venustampulla echinocandica</name>
    <dbReference type="NCBI Taxonomy" id="2656787"/>
    <lineage>
        <taxon>Eukaryota</taxon>
        <taxon>Fungi</taxon>
        <taxon>Dikarya</taxon>
        <taxon>Ascomycota</taxon>
        <taxon>Pezizomycotina</taxon>
        <taxon>Leotiomycetes</taxon>
        <taxon>Helotiales</taxon>
        <taxon>Pleuroascaceae</taxon>
        <taxon>Venustampulla</taxon>
    </lineage>
</organism>
<evidence type="ECO:0000313" key="14">
    <source>
        <dbReference type="EMBL" id="RDL31171.1"/>
    </source>
</evidence>
<feature type="transmembrane region" description="Helical" evidence="12">
    <location>
        <begin position="291"/>
        <end position="309"/>
    </location>
</feature>
<dbReference type="PANTHER" id="PTHR13121:SF0">
    <property type="entry name" value="PHOSPHATIDYLINOSITOL GLYCAN ANCHOR BIOSYNTHESIS CLASS U PROTEIN"/>
    <property type="match status" value="1"/>
</dbReference>
<keyword evidence="7" id="KW-0256">Endoplasmic reticulum</keyword>
<feature type="region of interest" description="Disordered" evidence="11">
    <location>
        <begin position="1031"/>
        <end position="1090"/>
    </location>
</feature>
<evidence type="ECO:0000256" key="11">
    <source>
        <dbReference type="SAM" id="MobiDB-lite"/>
    </source>
</evidence>
<dbReference type="OrthoDB" id="549017at2759"/>
<feature type="domain" description="Rrn9" evidence="13">
    <location>
        <begin position="519"/>
        <end position="588"/>
    </location>
</feature>
<comment type="caution">
    <text evidence="14">The sequence shown here is derived from an EMBL/GenBank/DDBJ whole genome shotgun (WGS) entry which is preliminary data.</text>
</comment>
<feature type="region of interest" description="Disordered" evidence="11">
    <location>
        <begin position="632"/>
        <end position="696"/>
    </location>
</feature>
<reference evidence="14 15" key="1">
    <citation type="journal article" date="2018" name="IMA Fungus">
        <title>IMA Genome-F 9: Draft genome sequence of Annulohypoxylon stygium, Aspergillus mulundensis, Berkeleyomyces basicola (syn. Thielaviopsis basicola), Ceratocystis smalleyi, two Cercospora beticola strains, Coleophoma cylindrospora, Fusarium fracticaudum, Phialophora cf. hyalina, and Morchella septimelata.</title>
        <authorList>
            <person name="Wingfield B.D."/>
            <person name="Bills G.F."/>
            <person name="Dong Y."/>
            <person name="Huang W."/>
            <person name="Nel W.J."/>
            <person name="Swalarsk-Parry B.S."/>
            <person name="Vaghefi N."/>
            <person name="Wilken P.M."/>
            <person name="An Z."/>
            <person name="de Beer Z.W."/>
            <person name="De Vos L."/>
            <person name="Chen L."/>
            <person name="Duong T.A."/>
            <person name="Gao Y."/>
            <person name="Hammerbacher A."/>
            <person name="Kikkert J.R."/>
            <person name="Li Y."/>
            <person name="Li H."/>
            <person name="Li K."/>
            <person name="Li Q."/>
            <person name="Liu X."/>
            <person name="Ma X."/>
            <person name="Naidoo K."/>
            <person name="Pethybridge S.J."/>
            <person name="Sun J."/>
            <person name="Steenkamp E.T."/>
            <person name="van der Nest M.A."/>
            <person name="van Wyk S."/>
            <person name="Wingfield M.J."/>
            <person name="Xiong C."/>
            <person name="Yue Q."/>
            <person name="Zhang X."/>
        </authorList>
    </citation>
    <scope>NUCLEOTIDE SEQUENCE [LARGE SCALE GENOMIC DNA]</scope>
    <source>
        <strain evidence="14 15">BP 5553</strain>
    </source>
</reference>
<feature type="region of interest" description="Disordered" evidence="11">
    <location>
        <begin position="559"/>
        <end position="612"/>
    </location>
</feature>
<evidence type="ECO:0000313" key="15">
    <source>
        <dbReference type="Proteomes" id="UP000254866"/>
    </source>
</evidence>
<evidence type="ECO:0000256" key="12">
    <source>
        <dbReference type="SAM" id="Phobius"/>
    </source>
</evidence>
<dbReference type="GO" id="GO:0006506">
    <property type="term" value="P:GPI anchor biosynthetic process"/>
    <property type="evidence" value="ECO:0007669"/>
    <property type="project" value="UniProtKB-UniPathway"/>
</dbReference>
<keyword evidence="10" id="KW-0539">Nucleus</keyword>
<feature type="region of interest" description="Disordered" evidence="11">
    <location>
        <begin position="826"/>
        <end position="865"/>
    </location>
</feature>
<comment type="similarity">
    <text evidence="4">Belongs to the PIGU family.</text>
</comment>
<name>A0A370TB64_9HELO</name>
<dbReference type="AlphaFoldDB" id="A0A370TB64"/>
<dbReference type="InterPro" id="IPR009600">
    <property type="entry name" value="PIG-U"/>
</dbReference>
<accession>A0A370TB64</accession>
<dbReference type="Proteomes" id="UP000254866">
    <property type="component" value="Unassembled WGS sequence"/>
</dbReference>
<dbReference type="GO" id="GO:0016255">
    <property type="term" value="P:attachment of GPI anchor to protein"/>
    <property type="evidence" value="ECO:0007669"/>
    <property type="project" value="InterPro"/>
</dbReference>
<dbReference type="RefSeq" id="XP_031865420.1">
    <property type="nucleotide sequence ID" value="XM_032018583.1"/>
</dbReference>
<keyword evidence="6 12" id="KW-0812">Transmembrane</keyword>
<dbReference type="PROSITE" id="PS00354">
    <property type="entry name" value="HMGI_Y"/>
    <property type="match status" value="1"/>
</dbReference>
<evidence type="ECO:0000256" key="9">
    <source>
        <dbReference type="ARBA" id="ARBA00023136"/>
    </source>
</evidence>
<dbReference type="EMBL" id="NPIC01000013">
    <property type="protein sequence ID" value="RDL31171.1"/>
    <property type="molecule type" value="Genomic_DNA"/>
</dbReference>
<evidence type="ECO:0000256" key="1">
    <source>
        <dbReference type="ARBA" id="ARBA00004123"/>
    </source>
</evidence>
<evidence type="ECO:0000256" key="5">
    <source>
        <dbReference type="ARBA" id="ARBA00022502"/>
    </source>
</evidence>
<feature type="transmembrane region" description="Helical" evidence="12">
    <location>
        <begin position="355"/>
        <end position="377"/>
    </location>
</feature>
<dbReference type="UniPathway" id="UPA00196"/>
<feature type="compositionally biased region" description="Polar residues" evidence="11">
    <location>
        <begin position="652"/>
        <end position="664"/>
    </location>
</feature>
<sequence>MNIDMDIDRRKAVIFGAAAAVRLLLFTAFPGLPDLLTARVEISTPVTSFKRCKKLTVPVQEGLFLYNHNVSPYDGGVYHQAPILLPLFSLLPSSAAYPVFTYLLYILVDLLSANALMNIAASGEAGSSKLYTSPRKDKKWSSYAIATAFLFNPFTIATCIGRPTSVFTTCAILHAVSKAVVGASFTSMFAISIASYLSLYPLLLFPPLVLLCYDRRGQRKENESISAFVIGNVAAVGGFLYSLLQMSYVITGSWEFLESTYGVSLLLPDLTPNVGLWWYFFIEMFDSFRNFFLGVFWIHLSSYVGGLTIRLRRQPLSVLTILLGIFAIFKPYTSISDTSLFLALLPLYRHIFPLMRYSFLASSTILYATLLGPAFYYLWIYAGSGNANFFYAITLVWSLGLSILVADFLFAVLRDEWEVWTVVSETFILPAEFDERFVPSLTDSNNLTKYMCLVFVNTTGCNYEYKLAATMSEHDIASGSEYYDSGEAESEATRPNRWGGAPSTWQSITQQERDLAGSLDELRNRDLSVHLFNAHGLNKRAARLLEDKANGVKIEDPINEDADEPFVPPKLWTAWPLPPGEVPRDGEDIGEEDPDDVYTFKRRERERPSRELEDVLTSVALRLAKERFQAREWASEGEPNVDGFEDDEQRTKGSTKQRSLQNAGNEDGVSHVTKRLPKQKRPKSTPPEDVLRPILSADDERSQDLLRPTVRHSLSKLDALLIALHHARTICLRYSSQSEADTDGEIAPVSATVSSTAAPKRPRGRPRKFDNLTDRAAAYLLPQKVDIDAEILRQRKGGRGRKPKQYPRLDGETEEEYHIRVARLQKKPLPPFTPARTATPGPENPPSREETLNKPTTPRGNRVSSKVAAIKYQRKLGLRDWSEVLGSATLVGFPPDVITRATQRCADLFGEGMVIRTMAETPFGRKNAEISTTYQPEEIPDLGPDSEIADEISDAAAQGMEDSDEQRDKGLRLLGSVEHCFCPVKNCRRRTRGFTSEMLLRLHLKKQHHMTKEQIAEFDIPSDEEMDGAVHVDRFLRPDKRQLRGKDKRERKRRMRSQRKQPVSDEEGMGMSPDINRESDDEQRGRSGGH</sequence>
<dbReference type="GO" id="GO:0005634">
    <property type="term" value="C:nucleus"/>
    <property type="evidence" value="ECO:0007669"/>
    <property type="project" value="UniProtKB-SubCell"/>
</dbReference>
<keyword evidence="9 12" id="KW-0472">Membrane</keyword>
<feature type="compositionally biased region" description="Basic and acidic residues" evidence="11">
    <location>
        <begin position="1075"/>
        <end position="1090"/>
    </location>
</feature>
<keyword evidence="8 12" id="KW-1133">Transmembrane helix</keyword>
<feature type="compositionally biased region" description="Basic and acidic residues" evidence="11">
    <location>
        <begin position="598"/>
        <end position="612"/>
    </location>
</feature>